<name>A0AB35IMU0_9FIRM</name>
<dbReference type="InterPro" id="IPR036086">
    <property type="entry name" value="ParB/Sulfiredoxin_sf"/>
</dbReference>
<dbReference type="SUPFAM" id="SSF110849">
    <property type="entry name" value="ParB/Sulfiredoxin"/>
    <property type="match status" value="1"/>
</dbReference>
<feature type="domain" description="ParB-like N-terminal" evidence="1">
    <location>
        <begin position="23"/>
        <end position="115"/>
    </location>
</feature>
<sequence>MALTNLINADKVSKMNKKPVGLKTIDIDDIEVNQHNQFDINGIDELKSSILEYGLRKPLDVYKIGDRYRISDGERRYTALKELVDEGKIEPEVYCIIYEAPESELNDRLRLILGNGTRIMSELDKIKIVAELLDIYKQLDPKPKGNKRDWIAPFIGAKSGKTVQKYINAIEKKEECIDIGMHEEDKKDSCKNKGYGLSELFSDYNKLLKQIDKINKKVENTSISHKKIAESDDRDITVEDSLINIHNVISKFSRCIQISIEIDEQNKDKNVLNGQMSIDEI</sequence>
<accession>A0AB35IMU0</accession>
<dbReference type="Gene3D" id="3.90.1530.10">
    <property type="entry name" value="Conserved hypothetical protein from pyrococcus furiosus pfu- 392566-001, ParB domain"/>
    <property type="match status" value="1"/>
</dbReference>
<dbReference type="InterPro" id="IPR003115">
    <property type="entry name" value="ParB_N"/>
</dbReference>
<dbReference type="SMART" id="SM00470">
    <property type="entry name" value="ParB"/>
    <property type="match status" value="1"/>
</dbReference>
<dbReference type="GO" id="GO:0005694">
    <property type="term" value="C:chromosome"/>
    <property type="evidence" value="ECO:0007669"/>
    <property type="project" value="TreeGrafter"/>
</dbReference>
<dbReference type="PANTHER" id="PTHR33375:SF1">
    <property type="entry name" value="CHROMOSOME-PARTITIONING PROTEIN PARB-RELATED"/>
    <property type="match status" value="1"/>
</dbReference>
<gene>
    <name evidence="2" type="ORF">PM738_18865</name>
</gene>
<dbReference type="Pfam" id="PF02195">
    <property type="entry name" value="ParB_N"/>
    <property type="match status" value="1"/>
</dbReference>
<comment type="caution">
    <text evidence="2">The sequence shown here is derived from an EMBL/GenBank/DDBJ whole genome shotgun (WGS) entry which is preliminary data.</text>
</comment>
<evidence type="ECO:0000259" key="1">
    <source>
        <dbReference type="SMART" id="SM00470"/>
    </source>
</evidence>
<dbReference type="AlphaFoldDB" id="A0AB35IMU0"/>
<dbReference type="PANTHER" id="PTHR33375">
    <property type="entry name" value="CHROMOSOME-PARTITIONING PROTEIN PARB-RELATED"/>
    <property type="match status" value="1"/>
</dbReference>
<dbReference type="Proteomes" id="UP001211987">
    <property type="component" value="Unassembled WGS sequence"/>
</dbReference>
<organism evidence="2 3">
    <name type="scientific">Thomasclavelia ramosa</name>
    <dbReference type="NCBI Taxonomy" id="1547"/>
    <lineage>
        <taxon>Bacteria</taxon>
        <taxon>Bacillati</taxon>
        <taxon>Bacillota</taxon>
        <taxon>Erysipelotrichia</taxon>
        <taxon>Erysipelotrichales</taxon>
        <taxon>Coprobacillaceae</taxon>
        <taxon>Thomasclavelia</taxon>
    </lineage>
</organism>
<proteinExistence type="predicted"/>
<reference evidence="2" key="1">
    <citation type="submission" date="2023-01" db="EMBL/GenBank/DDBJ databases">
        <title>Human gut microbiome strain richness.</title>
        <authorList>
            <person name="Chen-Liaw A."/>
        </authorList>
    </citation>
    <scope>NUCLEOTIDE SEQUENCE</scope>
    <source>
        <strain evidence="2">1001217st2_G6_1001217B_191108</strain>
    </source>
</reference>
<dbReference type="RefSeq" id="WP_008791061.1">
    <property type="nucleotide sequence ID" value="NZ_CP083622.1"/>
</dbReference>
<protein>
    <submittedName>
        <fullName evidence="2">ParB N-terminal domain-containing protein</fullName>
    </submittedName>
</protein>
<dbReference type="InterPro" id="IPR050336">
    <property type="entry name" value="Chromosome_partition/occlusion"/>
</dbReference>
<dbReference type="EMBL" id="JAQLKE010000058">
    <property type="protein sequence ID" value="MDB7085847.1"/>
    <property type="molecule type" value="Genomic_DNA"/>
</dbReference>
<evidence type="ECO:0000313" key="2">
    <source>
        <dbReference type="EMBL" id="MDB7085847.1"/>
    </source>
</evidence>
<evidence type="ECO:0000313" key="3">
    <source>
        <dbReference type="Proteomes" id="UP001211987"/>
    </source>
</evidence>
<dbReference type="GO" id="GO:0007059">
    <property type="term" value="P:chromosome segregation"/>
    <property type="evidence" value="ECO:0007669"/>
    <property type="project" value="TreeGrafter"/>
</dbReference>